<dbReference type="EMBL" id="CP001719">
    <property type="protein sequence ID" value="ADC46174.1"/>
    <property type="molecule type" value="Genomic_DNA"/>
</dbReference>
<evidence type="ECO:0000313" key="1">
    <source>
        <dbReference type="EMBL" id="ADC46174.1"/>
    </source>
</evidence>
<proteinExistence type="predicted"/>
<protein>
    <submittedName>
        <fullName evidence="1">Dnd system-associated protein 1</fullName>
    </submittedName>
</protein>
<dbReference type="OrthoDB" id="78220at2157"/>
<dbReference type="STRING" id="634498.mru_0322"/>
<keyword evidence="2" id="KW-1185">Reference proteome</keyword>
<evidence type="ECO:0000313" key="2">
    <source>
        <dbReference type="Proteomes" id="UP000008680"/>
    </source>
</evidence>
<name>D3DZZ8_METRM</name>
<reference evidence="1 2" key="1">
    <citation type="journal article" date="2010" name="PLoS ONE">
        <title>The genome sequence of the rumen methanogen Methanobrevibacter ruminantium reveals new possibilities for controlling ruminant methane emissions.</title>
        <authorList>
            <person name="Leahy S.C."/>
            <person name="Kelly W.J."/>
            <person name="Altermann E."/>
            <person name="Ronimus R.S."/>
            <person name="Yeoman C.J."/>
            <person name="Pacheco D.M."/>
            <person name="Li D."/>
            <person name="Kong Z."/>
            <person name="McTavish S."/>
            <person name="Sang C."/>
            <person name="Lambie S.C."/>
            <person name="Janssen P.H."/>
            <person name="Dey D."/>
            <person name="Attwood G.T."/>
        </authorList>
    </citation>
    <scope>NUCLEOTIDE SEQUENCE [LARGE SCALE GENOMIC DNA]</scope>
    <source>
        <strain evidence="2">ATCC 35063 / DSM 1093 / JCM 13430 / OCM 146 / M1</strain>
    </source>
</reference>
<sequence length="456" mass="53787">MDFSENYNILLKQMTCDVNKRKLIHQINQNSPLLPFKTNTPKKANFENGFDIILGELSRILLNKTIEKNFKLDNIVSNLIDNNIEIEDGTKEYITKLLNEYLFDEKNDLKISHPNLYLYIPLSNNKSSNGEQEVALFLRDIFCKNNQNLINFFESYDSNHIILNLILKNTPNLHHKITETKYVIHFEEIANLFNEDINYAILYKKFFMENIGNIFAYYYFFYISQLILKISKGFNDNNEFEKLYYLLDWESASKNRKSLNSYSLLKHHSKPLYAKMAVIDQINTLLGTNNLLEKDISEYFNNLDINSKNNFLHFLKKWVSDYRYVRNFDDKELPDNLLELTEILFESLKNEKLGVDGAVQSRYALNLEDIAKKYLLKRRGSYGYVLNINRDMLLVLTALCVKDKKIKLNQLFIEFEKRGVYFDKYSKEEVVNFLTKLNLIDKKSDSGDAQYVKPVL</sequence>
<dbReference type="HOGENOM" id="CLU_046103_0_0_2"/>
<gene>
    <name evidence="1" type="ordered locus">mru_0322</name>
</gene>
<dbReference type="KEGG" id="mru:mru_0322"/>
<dbReference type="NCBIfam" id="TIGR03236">
    <property type="entry name" value="dnd_assoc_1"/>
    <property type="match status" value="1"/>
</dbReference>
<accession>D3DZZ8</accession>
<dbReference type="AlphaFoldDB" id="D3DZZ8"/>
<dbReference type="Proteomes" id="UP000008680">
    <property type="component" value="Chromosome"/>
</dbReference>
<dbReference type="RefSeq" id="WP_012955130.1">
    <property type="nucleotide sequence ID" value="NC_013790.1"/>
</dbReference>
<organism evidence="1 2">
    <name type="scientific">Methanobrevibacter ruminantium (strain ATCC 35063 / DSM 1093 / JCM 13430 / OCM 146 / M1)</name>
    <name type="common">Methanobacterium ruminantium</name>
    <dbReference type="NCBI Taxonomy" id="634498"/>
    <lineage>
        <taxon>Archaea</taxon>
        <taxon>Methanobacteriati</taxon>
        <taxon>Methanobacteriota</taxon>
        <taxon>Methanomada group</taxon>
        <taxon>Methanobacteria</taxon>
        <taxon>Methanobacteriales</taxon>
        <taxon>Methanobacteriaceae</taxon>
        <taxon>Methanobrevibacter</taxon>
    </lineage>
</organism>
<dbReference type="InterPro" id="IPR017645">
    <property type="entry name" value="Dnd_assoc_1"/>
</dbReference>
<dbReference type="GeneID" id="8769962"/>
<dbReference type="PATRIC" id="fig|634498.28.peg.327"/>